<organism evidence="1 2">
    <name type="scientific">Lentilactobacillus diolivorans DSM 14421</name>
    <dbReference type="NCBI Taxonomy" id="1423739"/>
    <lineage>
        <taxon>Bacteria</taxon>
        <taxon>Bacillati</taxon>
        <taxon>Bacillota</taxon>
        <taxon>Bacilli</taxon>
        <taxon>Lactobacillales</taxon>
        <taxon>Lactobacillaceae</taxon>
        <taxon>Lentilactobacillus</taxon>
    </lineage>
</organism>
<protein>
    <submittedName>
        <fullName evidence="1">Uncharacterized protein</fullName>
    </submittedName>
</protein>
<accession>A0A0R1S831</accession>
<evidence type="ECO:0000313" key="2">
    <source>
        <dbReference type="Proteomes" id="UP000052013"/>
    </source>
</evidence>
<gene>
    <name evidence="1" type="ORF">FC85_GL001750</name>
</gene>
<evidence type="ECO:0000313" key="1">
    <source>
        <dbReference type="EMBL" id="KRL62882.1"/>
    </source>
</evidence>
<sequence>MGYFQYHLTVFDTEKKTMIPKTFTSKWKKADPVTTNHLVLPTNIQSDFDGDILSN</sequence>
<comment type="caution">
    <text evidence="1">The sequence shown here is derived from an EMBL/GenBank/DDBJ whole genome shotgun (WGS) entry which is preliminary data.</text>
</comment>
<dbReference type="EMBL" id="AZEY01000105">
    <property type="protein sequence ID" value="KRL62882.1"/>
    <property type="molecule type" value="Genomic_DNA"/>
</dbReference>
<reference evidence="1 2" key="1">
    <citation type="journal article" date="2015" name="Genome Announc.">
        <title>Expanding the biotechnology potential of lactobacilli through comparative genomics of 213 strains and associated genera.</title>
        <authorList>
            <person name="Sun Z."/>
            <person name="Harris H.M."/>
            <person name="McCann A."/>
            <person name="Guo C."/>
            <person name="Argimon S."/>
            <person name="Zhang W."/>
            <person name="Yang X."/>
            <person name="Jeffery I.B."/>
            <person name="Cooney J.C."/>
            <person name="Kagawa T.F."/>
            <person name="Liu W."/>
            <person name="Song Y."/>
            <person name="Salvetti E."/>
            <person name="Wrobel A."/>
            <person name="Rasinkangas P."/>
            <person name="Parkhill J."/>
            <person name="Rea M.C."/>
            <person name="O'Sullivan O."/>
            <person name="Ritari J."/>
            <person name="Douillard F.P."/>
            <person name="Paul Ross R."/>
            <person name="Yang R."/>
            <person name="Briner A.E."/>
            <person name="Felis G.E."/>
            <person name="de Vos W.M."/>
            <person name="Barrangou R."/>
            <person name="Klaenhammer T.R."/>
            <person name="Caufield P.W."/>
            <person name="Cui Y."/>
            <person name="Zhang H."/>
            <person name="O'Toole P.W."/>
        </authorList>
    </citation>
    <scope>NUCLEOTIDE SEQUENCE [LARGE SCALE GENOMIC DNA]</scope>
    <source>
        <strain evidence="1 2">DSM 14421</strain>
    </source>
</reference>
<dbReference type="AlphaFoldDB" id="A0A0R1S831"/>
<name>A0A0R1S831_9LACO</name>
<proteinExistence type="predicted"/>
<dbReference type="PATRIC" id="fig|1423739.3.peg.1832"/>
<dbReference type="Proteomes" id="UP000052013">
    <property type="component" value="Unassembled WGS sequence"/>
</dbReference>